<evidence type="ECO:0000259" key="12">
    <source>
        <dbReference type="Pfam" id="PF01070"/>
    </source>
</evidence>
<comment type="caution">
    <text evidence="13">The sequence shown here is derived from an EMBL/GenBank/DDBJ whole genome shotgun (WGS) entry which is preliminary data.</text>
</comment>
<accession>A0A0J6D2A2</accession>
<feature type="binding site" evidence="11">
    <location>
        <position position="226"/>
    </location>
    <ligand>
        <name>FMN</name>
        <dbReference type="ChEBI" id="CHEBI:58210"/>
    </ligand>
</feature>
<feature type="binding site" evidence="11">
    <location>
        <begin position="276"/>
        <end position="278"/>
    </location>
    <ligand>
        <name>FMN</name>
        <dbReference type="ChEBI" id="CHEBI:58210"/>
    </ligand>
</feature>
<keyword evidence="4 11" id="KW-0288">FMN</keyword>
<feature type="binding site" evidence="11">
    <location>
        <position position="196"/>
    </location>
    <ligand>
        <name>FMN</name>
        <dbReference type="ChEBI" id="CHEBI:58210"/>
    </ligand>
</feature>
<comment type="function">
    <text evidence="11">Involved in the biosynthesis of isoprenoids. Catalyzes the 1,3-allylic rearrangement of the homoallylic substrate isopentenyl (IPP) to its allylic isomer, dimethylallyl diphosphate (DMAPP).</text>
</comment>
<comment type="catalytic activity">
    <reaction evidence="11">
        <text>isopentenyl diphosphate = dimethylallyl diphosphate</text>
        <dbReference type="Rhea" id="RHEA:23284"/>
        <dbReference type="ChEBI" id="CHEBI:57623"/>
        <dbReference type="ChEBI" id="CHEBI:128769"/>
        <dbReference type="EC" id="5.3.3.2"/>
    </reaction>
</comment>
<dbReference type="SUPFAM" id="SSF51395">
    <property type="entry name" value="FMN-linked oxidoreductases"/>
    <property type="match status" value="1"/>
</dbReference>
<evidence type="ECO:0000256" key="1">
    <source>
        <dbReference type="ARBA" id="ARBA00001917"/>
    </source>
</evidence>
<keyword evidence="5 11" id="KW-0479">Metal-binding</keyword>
<keyword evidence="14" id="KW-1185">Reference proteome</keyword>
<dbReference type="GO" id="GO:0070402">
    <property type="term" value="F:NADPH binding"/>
    <property type="evidence" value="ECO:0007669"/>
    <property type="project" value="UniProtKB-UniRule"/>
</dbReference>
<evidence type="ECO:0000256" key="3">
    <source>
        <dbReference type="ARBA" id="ARBA00022630"/>
    </source>
</evidence>
<dbReference type="NCBIfam" id="TIGR02151">
    <property type="entry name" value="IPP_isom_2"/>
    <property type="match status" value="1"/>
</dbReference>
<comment type="cofactor">
    <cofactor evidence="11">
        <name>Mg(2+)</name>
        <dbReference type="ChEBI" id="CHEBI:18420"/>
    </cofactor>
</comment>
<keyword evidence="9 11" id="KW-0413">Isomerase</keyword>
<name>A0A0J6D2A2_9BACL</name>
<dbReference type="AlphaFoldDB" id="A0A0J6D2A2"/>
<evidence type="ECO:0000256" key="10">
    <source>
        <dbReference type="ARBA" id="ARBA00025810"/>
    </source>
</evidence>
<evidence type="ECO:0000313" key="14">
    <source>
        <dbReference type="Proteomes" id="UP000035996"/>
    </source>
</evidence>
<dbReference type="Proteomes" id="UP000035996">
    <property type="component" value="Unassembled WGS sequence"/>
</dbReference>
<keyword evidence="3 11" id="KW-0285">Flavoprotein</keyword>
<feature type="binding site" evidence="11">
    <location>
        <begin position="12"/>
        <end position="13"/>
    </location>
    <ligand>
        <name>substrate</name>
    </ligand>
</feature>
<organism evidence="13 14">
    <name type="scientific">Guptibacillus hwajinpoensis</name>
    <dbReference type="NCBI Taxonomy" id="208199"/>
    <lineage>
        <taxon>Bacteria</taxon>
        <taxon>Bacillati</taxon>
        <taxon>Bacillota</taxon>
        <taxon>Bacilli</taxon>
        <taxon>Bacillales</taxon>
        <taxon>Guptibacillaceae</taxon>
        <taxon>Guptibacillus</taxon>
    </lineage>
</organism>
<feature type="binding site" evidence="11">
    <location>
        <begin position="101"/>
        <end position="103"/>
    </location>
    <ligand>
        <name>substrate</name>
    </ligand>
</feature>
<dbReference type="GO" id="GO:0005737">
    <property type="term" value="C:cytoplasm"/>
    <property type="evidence" value="ECO:0007669"/>
    <property type="project" value="UniProtKB-SubCell"/>
</dbReference>
<comment type="subcellular location">
    <subcellularLocation>
        <location evidence="11">Cytoplasm</location>
    </subcellularLocation>
</comment>
<evidence type="ECO:0000256" key="6">
    <source>
        <dbReference type="ARBA" id="ARBA00022842"/>
    </source>
</evidence>
<protein>
    <recommendedName>
        <fullName evidence="11">Isopentenyl-diphosphate delta-isomerase</fullName>
        <shortName evidence="11">IPP isomerase</shortName>
        <ecNumber evidence="11">5.3.3.2</ecNumber>
    </recommendedName>
    <alternativeName>
        <fullName evidence="11">Isopentenyl diphosphate:dimethylallyl diphosphate isomerase</fullName>
    </alternativeName>
    <alternativeName>
        <fullName evidence="11">Isopentenyl pyrophosphate isomerase</fullName>
    </alternativeName>
    <alternativeName>
        <fullName evidence="11">Type 2 isopentenyl diphosphate isomerase</fullName>
        <shortName evidence="11">IDI-2</shortName>
    </alternativeName>
</protein>
<comment type="subunit">
    <text evidence="10 11">Homooctamer. Dimer of tetramers.</text>
</comment>
<comment type="cofactor">
    <cofactor evidence="1 11">
        <name>FMN</name>
        <dbReference type="ChEBI" id="CHEBI:58210"/>
    </cofactor>
</comment>
<dbReference type="PANTHER" id="PTHR43665:SF1">
    <property type="entry name" value="ISOPENTENYL-DIPHOSPHATE DELTA-ISOMERASE"/>
    <property type="match status" value="1"/>
</dbReference>
<reference evidence="13" key="1">
    <citation type="submission" date="2015-06" db="EMBL/GenBank/DDBJ databases">
        <authorList>
            <person name="Liu B."/>
            <person name="Wang J."/>
            <person name="Zhu Y."/>
            <person name="Liu G."/>
            <person name="Chen Q."/>
            <person name="Zheng C."/>
            <person name="Che J."/>
            <person name="Ge C."/>
            <person name="Shi H."/>
            <person name="Pan Z."/>
            <person name="Liu X."/>
        </authorList>
    </citation>
    <scope>NUCLEOTIDE SEQUENCE [LARGE SCALE GENOMIC DNA]</scope>
    <source>
        <strain evidence="13">DSM 16346</strain>
    </source>
</reference>
<keyword evidence="6 11" id="KW-0460">Magnesium</keyword>
<comment type="similarity">
    <text evidence="11">Belongs to the IPP isomerase type 2 family.</text>
</comment>
<feature type="binding site" evidence="11">
    <location>
        <position position="129"/>
    </location>
    <ligand>
        <name>FMN</name>
        <dbReference type="ChEBI" id="CHEBI:58210"/>
    </ligand>
</feature>
<comment type="caution">
    <text evidence="11">Lacks conserved residue(s) required for the propagation of feature annotation.</text>
</comment>
<dbReference type="HAMAP" id="MF_00354">
    <property type="entry name" value="Idi_2"/>
    <property type="match status" value="1"/>
</dbReference>
<feature type="binding site" evidence="11">
    <location>
        <begin position="71"/>
        <end position="73"/>
    </location>
    <ligand>
        <name>FMN</name>
        <dbReference type="ChEBI" id="CHEBI:58210"/>
    </ligand>
</feature>
<dbReference type="InterPro" id="IPR011179">
    <property type="entry name" value="IPdP_isomerase"/>
</dbReference>
<feature type="binding site" evidence="11">
    <location>
        <position position="165"/>
    </location>
    <ligand>
        <name>Mg(2+)</name>
        <dbReference type="ChEBI" id="CHEBI:18420"/>
    </ligand>
</feature>
<dbReference type="STRING" id="157733.AB986_03780"/>
<evidence type="ECO:0000256" key="11">
    <source>
        <dbReference type="HAMAP-Rule" id="MF_00354"/>
    </source>
</evidence>
<feature type="binding site" evidence="11">
    <location>
        <position position="101"/>
    </location>
    <ligand>
        <name>FMN</name>
        <dbReference type="ChEBI" id="CHEBI:58210"/>
    </ligand>
</feature>
<dbReference type="PANTHER" id="PTHR43665">
    <property type="entry name" value="ISOPENTENYL-DIPHOSPHATE DELTA-ISOMERASE"/>
    <property type="match status" value="1"/>
</dbReference>
<evidence type="ECO:0000256" key="2">
    <source>
        <dbReference type="ARBA" id="ARBA00022490"/>
    </source>
</evidence>
<dbReference type="PIRSF" id="PIRSF003314">
    <property type="entry name" value="IPP_isomerase"/>
    <property type="match status" value="1"/>
</dbReference>
<proteinExistence type="inferred from homology"/>
<evidence type="ECO:0000313" key="13">
    <source>
        <dbReference type="EMBL" id="KMM38429.1"/>
    </source>
</evidence>
<dbReference type="Pfam" id="PF01070">
    <property type="entry name" value="FMN_dh"/>
    <property type="match status" value="2"/>
</dbReference>
<dbReference type="PATRIC" id="fig|157733.3.peg.2976"/>
<feature type="domain" description="FMN-dependent dehydrogenase" evidence="12">
    <location>
        <begin position="16"/>
        <end position="104"/>
    </location>
</feature>
<feature type="binding site" evidence="11">
    <location>
        <position position="164"/>
    </location>
    <ligand>
        <name>substrate</name>
    </ligand>
</feature>
<evidence type="ECO:0000256" key="7">
    <source>
        <dbReference type="ARBA" id="ARBA00022857"/>
    </source>
</evidence>
<dbReference type="CDD" id="cd02811">
    <property type="entry name" value="IDI-2_FMN"/>
    <property type="match status" value="1"/>
</dbReference>
<dbReference type="GO" id="GO:0000287">
    <property type="term" value="F:magnesium ion binding"/>
    <property type="evidence" value="ECO:0007669"/>
    <property type="project" value="UniProtKB-UniRule"/>
</dbReference>
<dbReference type="EC" id="5.3.3.2" evidence="11"/>
<dbReference type="RefSeq" id="WP_048309541.1">
    <property type="nucleotide sequence ID" value="NZ_CP119526.1"/>
</dbReference>
<dbReference type="InterPro" id="IPR000262">
    <property type="entry name" value="FMN-dep_DH"/>
</dbReference>
<keyword evidence="8 11" id="KW-0414">Isoprene biosynthesis</keyword>
<feature type="domain" description="FMN-dependent dehydrogenase" evidence="12">
    <location>
        <begin position="180"/>
        <end position="341"/>
    </location>
</feature>
<keyword evidence="2 11" id="KW-0963">Cytoplasm</keyword>
<dbReference type="Gene3D" id="3.20.20.70">
    <property type="entry name" value="Aldolase class I"/>
    <property type="match status" value="1"/>
</dbReference>
<dbReference type="GO" id="GO:0008299">
    <property type="term" value="P:isoprenoid biosynthetic process"/>
    <property type="evidence" value="ECO:0007669"/>
    <property type="project" value="UniProtKB-UniRule"/>
</dbReference>
<comment type="cofactor">
    <cofactor evidence="11">
        <name>NADPH</name>
        <dbReference type="ChEBI" id="CHEBI:57783"/>
    </cofactor>
</comment>
<gene>
    <name evidence="11" type="primary">fni</name>
    <name evidence="13" type="ORF">AB986_03780</name>
</gene>
<evidence type="ECO:0000256" key="4">
    <source>
        <dbReference type="ARBA" id="ARBA00022643"/>
    </source>
</evidence>
<evidence type="ECO:0000256" key="5">
    <source>
        <dbReference type="ARBA" id="ARBA00022723"/>
    </source>
</evidence>
<dbReference type="EMBL" id="LELK01000001">
    <property type="protein sequence ID" value="KMM38429.1"/>
    <property type="molecule type" value="Genomic_DNA"/>
</dbReference>
<dbReference type="GO" id="GO:0010181">
    <property type="term" value="F:FMN binding"/>
    <property type="evidence" value="ECO:0007669"/>
    <property type="project" value="UniProtKB-UniRule"/>
</dbReference>
<feature type="binding site" evidence="11">
    <location>
        <position position="70"/>
    </location>
    <ligand>
        <name>FMN</name>
        <dbReference type="ChEBI" id="CHEBI:58210"/>
    </ligand>
</feature>
<sequence>MNHFEFDQTEKRKNEHIDICLTEEVEGKGLSTGLERYRFKHNPLPEIDYKDVDLSTTFLNKKIATPFLISSMTGGTNRAWEINQRLAKAAERHGWALGVGSMRAAIQESRSVYSFEVRKHAPSIPILANIGAVQLNYGFTIEECKRAIDLIQADALLLHLNPLQEVFQPEGDTNFKDLVAKIKKVAEEIPVPLGIKEVGMGIDSDSAKRLIDAGAHFIDVAGAGGTSWIQVESYRSHQKMRRQAAEAFQGWGNSTADCLIDVRKHHSDVPIIASGGLKNGVDAAKTIALGADVAGFGRALLENAVDESEQALSDQLERIEFELRTAMFGIGASSISELNYHHALCIT</sequence>
<dbReference type="GO" id="GO:0016491">
    <property type="term" value="F:oxidoreductase activity"/>
    <property type="evidence" value="ECO:0007669"/>
    <property type="project" value="InterPro"/>
</dbReference>
<dbReference type="GO" id="GO:0004452">
    <property type="term" value="F:isopentenyl-diphosphate delta-isomerase activity"/>
    <property type="evidence" value="ECO:0007669"/>
    <property type="project" value="UniProtKB-UniRule"/>
</dbReference>
<evidence type="ECO:0000256" key="9">
    <source>
        <dbReference type="ARBA" id="ARBA00023235"/>
    </source>
</evidence>
<evidence type="ECO:0000256" key="8">
    <source>
        <dbReference type="ARBA" id="ARBA00023229"/>
    </source>
</evidence>
<keyword evidence="7 11" id="KW-0521">NADP</keyword>
<dbReference type="OrthoDB" id="9795032at2"/>
<dbReference type="InterPro" id="IPR013785">
    <property type="entry name" value="Aldolase_TIM"/>
</dbReference>